<name>A0A919SCY1_9ACTN</name>
<reference evidence="2" key="1">
    <citation type="submission" date="2021-03" db="EMBL/GenBank/DDBJ databases">
        <title>Whole genome shotgun sequence of Actinoplanes consettensis NBRC 14913.</title>
        <authorList>
            <person name="Komaki H."/>
            <person name="Tamura T."/>
        </authorList>
    </citation>
    <scope>NUCLEOTIDE SEQUENCE</scope>
    <source>
        <strain evidence="2">NBRC 14913</strain>
    </source>
</reference>
<sequence length="106" mass="11930">MAGARGTRGRVAIRKAALAILLVSLILAALVPYGLYVYKIGRAWDGPPPFRAWIWLVGALVPFWIFSDYIEWLIGKQGVEWEDRYVALVPLIIGDIVLGIGWWVQH</sequence>
<dbReference type="RefSeq" id="WP_212996786.1">
    <property type="nucleotide sequence ID" value="NZ_BAAATW010000003.1"/>
</dbReference>
<dbReference type="Proteomes" id="UP000680865">
    <property type="component" value="Unassembled WGS sequence"/>
</dbReference>
<gene>
    <name evidence="2" type="ORF">Aco04nite_18610</name>
</gene>
<proteinExistence type="predicted"/>
<feature type="transmembrane region" description="Helical" evidence="1">
    <location>
        <begin position="12"/>
        <end position="33"/>
    </location>
</feature>
<dbReference type="EMBL" id="BOQP01000008">
    <property type="protein sequence ID" value="GIM70117.1"/>
    <property type="molecule type" value="Genomic_DNA"/>
</dbReference>
<comment type="caution">
    <text evidence="2">The sequence shown here is derived from an EMBL/GenBank/DDBJ whole genome shotgun (WGS) entry which is preliminary data.</text>
</comment>
<accession>A0A919SCY1</accession>
<feature type="transmembrane region" description="Helical" evidence="1">
    <location>
        <begin position="53"/>
        <end position="73"/>
    </location>
</feature>
<keyword evidence="1" id="KW-0812">Transmembrane</keyword>
<evidence type="ECO:0000313" key="2">
    <source>
        <dbReference type="EMBL" id="GIM70117.1"/>
    </source>
</evidence>
<dbReference type="AlphaFoldDB" id="A0A919SCY1"/>
<keyword evidence="3" id="KW-1185">Reference proteome</keyword>
<feature type="transmembrane region" description="Helical" evidence="1">
    <location>
        <begin position="85"/>
        <end position="104"/>
    </location>
</feature>
<keyword evidence="1" id="KW-0472">Membrane</keyword>
<organism evidence="2 3">
    <name type="scientific">Winogradskya consettensis</name>
    <dbReference type="NCBI Taxonomy" id="113560"/>
    <lineage>
        <taxon>Bacteria</taxon>
        <taxon>Bacillati</taxon>
        <taxon>Actinomycetota</taxon>
        <taxon>Actinomycetes</taxon>
        <taxon>Micromonosporales</taxon>
        <taxon>Micromonosporaceae</taxon>
        <taxon>Winogradskya</taxon>
    </lineage>
</organism>
<protein>
    <submittedName>
        <fullName evidence="2">Uncharacterized protein</fullName>
    </submittedName>
</protein>
<evidence type="ECO:0000313" key="3">
    <source>
        <dbReference type="Proteomes" id="UP000680865"/>
    </source>
</evidence>
<keyword evidence="1" id="KW-1133">Transmembrane helix</keyword>
<evidence type="ECO:0000256" key="1">
    <source>
        <dbReference type="SAM" id="Phobius"/>
    </source>
</evidence>